<gene>
    <name evidence="5" type="ORF">GN234_02920</name>
</gene>
<name>A0A6N1CAF0_9PSED</name>
<dbReference type="KEGG" id="pbz:GN234_02920"/>
<dbReference type="PANTHER" id="PTHR34596:SF2">
    <property type="entry name" value="CHITOPORIN"/>
    <property type="match status" value="1"/>
</dbReference>
<reference evidence="5 6" key="1">
    <citation type="submission" date="2020-02" db="EMBL/GenBank/DDBJ databases">
        <authorList>
            <person name="Liang J."/>
        </authorList>
    </citation>
    <scope>NUCLEOTIDE SEQUENCE [LARGE SCALE GENOMIC DNA]</scope>
    <source>
        <strain evidence="5 6">L22-9</strain>
    </source>
</reference>
<dbReference type="RefSeq" id="WP_176687822.1">
    <property type="nucleotide sequence ID" value="NZ_CP048810.1"/>
</dbReference>
<evidence type="ECO:0000256" key="1">
    <source>
        <dbReference type="ARBA" id="ARBA00009075"/>
    </source>
</evidence>
<dbReference type="PANTHER" id="PTHR34596">
    <property type="entry name" value="CHITOPORIN"/>
    <property type="match status" value="1"/>
</dbReference>
<evidence type="ECO:0000256" key="3">
    <source>
        <dbReference type="ARBA" id="ARBA00022729"/>
    </source>
</evidence>
<sequence length="452" mass="49770">MGKKMALNKATCFALLSVCFSEVQADEKSSPDFFGDSKLSITSRNFYFNRDFRHGMSNGGGTNAFKGAGERNGYAEEWAQGFMANFSSGFTPGAVGLGFDAYSFLGLKLDSGGGRAGVRLTQLDSDGEPRDHFSKSGAALKLRYGGGLFQYGNLFPSVPVLSVNTVRLFPSSATGTMLGWDVEKLHLDAAHFTGQGGVDSSNNDDDFTTDYGLPIAIKSVSYVGAKYSFGSSLKASVYASEAEDTWRQYYLNGNYTHTIDPAQSVIFDANVYRTVDAGRKLASVIDNTTYSLSLAYRFNAHTVTLAYQKVQSDEPMDWLGFGTSPGVVSLANAIQYSTFTEANERSFQIRYDIDMAPFGIPGLSFMTRYARGDNVSNRDSDNTFYTRRYVYPEGDDVRHWERDIEARYVVQSGPAKALSVRVRQATHRGSAGYRYADNNEVRVIVDYPISIF</sequence>
<dbReference type="InterPro" id="IPR005318">
    <property type="entry name" value="OM_porin_bac"/>
</dbReference>
<feature type="chain" id="PRO_5026935199" evidence="4">
    <location>
        <begin position="26"/>
        <end position="452"/>
    </location>
</feature>
<feature type="signal peptide" evidence="4">
    <location>
        <begin position="1"/>
        <end position="25"/>
    </location>
</feature>
<accession>A0A6N1CAF0</accession>
<evidence type="ECO:0000256" key="4">
    <source>
        <dbReference type="SAM" id="SignalP"/>
    </source>
</evidence>
<organism evidence="5 6">
    <name type="scientific">Pseudomonas bijieensis</name>
    <dbReference type="NCBI Taxonomy" id="2681983"/>
    <lineage>
        <taxon>Bacteria</taxon>
        <taxon>Pseudomonadati</taxon>
        <taxon>Pseudomonadota</taxon>
        <taxon>Gammaproteobacteria</taxon>
        <taxon>Pseudomonadales</taxon>
        <taxon>Pseudomonadaceae</taxon>
        <taxon>Pseudomonas</taxon>
    </lineage>
</organism>
<dbReference type="GO" id="GO:0016020">
    <property type="term" value="C:membrane"/>
    <property type="evidence" value="ECO:0007669"/>
    <property type="project" value="InterPro"/>
</dbReference>
<dbReference type="GO" id="GO:0015288">
    <property type="term" value="F:porin activity"/>
    <property type="evidence" value="ECO:0007669"/>
    <property type="project" value="TreeGrafter"/>
</dbReference>
<evidence type="ECO:0000256" key="2">
    <source>
        <dbReference type="ARBA" id="ARBA00022448"/>
    </source>
</evidence>
<keyword evidence="2" id="KW-0813">Transport</keyword>
<evidence type="ECO:0000313" key="5">
    <source>
        <dbReference type="EMBL" id="QKS80957.1"/>
    </source>
</evidence>
<evidence type="ECO:0000313" key="6">
    <source>
        <dbReference type="Proteomes" id="UP000509545"/>
    </source>
</evidence>
<keyword evidence="3 4" id="KW-0732">Signal</keyword>
<proteinExistence type="inferred from homology"/>
<dbReference type="Gene3D" id="2.40.160.10">
    <property type="entry name" value="Porin"/>
    <property type="match status" value="1"/>
</dbReference>
<comment type="similarity">
    <text evidence="1">Belongs to the outer membrane porin (Opr) (TC 1.B.25) family.</text>
</comment>
<dbReference type="Pfam" id="PF03573">
    <property type="entry name" value="OprD"/>
    <property type="match status" value="1"/>
</dbReference>
<dbReference type="EMBL" id="CP048810">
    <property type="protein sequence ID" value="QKS80957.1"/>
    <property type="molecule type" value="Genomic_DNA"/>
</dbReference>
<protein>
    <submittedName>
        <fullName evidence="5">OprD family porin</fullName>
    </submittedName>
</protein>
<dbReference type="AlphaFoldDB" id="A0A6N1CAF0"/>
<dbReference type="InterPro" id="IPR023614">
    <property type="entry name" value="Porin_dom_sf"/>
</dbReference>
<keyword evidence="6" id="KW-1185">Reference proteome</keyword>
<dbReference type="Proteomes" id="UP000509545">
    <property type="component" value="Chromosome"/>
</dbReference>